<dbReference type="AlphaFoldDB" id="A0A1G7YCK2"/>
<accession>A0A1G7YCK2</accession>
<evidence type="ECO:0000313" key="2">
    <source>
        <dbReference type="Proteomes" id="UP000199045"/>
    </source>
</evidence>
<dbReference type="InterPro" id="IPR023842">
    <property type="entry name" value="Bacillithiol_biosynth_BshB1"/>
</dbReference>
<gene>
    <name evidence="1" type="ORF">SAMN04488121_107300</name>
</gene>
<dbReference type="Proteomes" id="UP000199045">
    <property type="component" value="Unassembled WGS sequence"/>
</dbReference>
<dbReference type="SUPFAM" id="SSF102588">
    <property type="entry name" value="LmbE-like"/>
    <property type="match status" value="1"/>
</dbReference>
<proteinExistence type="predicted"/>
<dbReference type="PANTHER" id="PTHR12993:SF30">
    <property type="entry name" value="N-ACETYL-ALPHA-D-GLUCOSAMINYL L-MALATE DEACETYLASE 1"/>
    <property type="match status" value="1"/>
</dbReference>
<dbReference type="InterPro" id="IPR024078">
    <property type="entry name" value="LmbE-like_dom_sf"/>
</dbReference>
<dbReference type="Gene3D" id="3.40.50.10320">
    <property type="entry name" value="LmbE-like"/>
    <property type="match status" value="1"/>
</dbReference>
<protein>
    <submittedName>
        <fullName evidence="1">Bacillithiol biosynthesis deacetylase BshB1</fullName>
    </submittedName>
</protein>
<dbReference type="GO" id="GO:0016811">
    <property type="term" value="F:hydrolase activity, acting on carbon-nitrogen (but not peptide) bonds, in linear amides"/>
    <property type="evidence" value="ECO:0007669"/>
    <property type="project" value="TreeGrafter"/>
</dbReference>
<dbReference type="Pfam" id="PF02585">
    <property type="entry name" value="PIG-L"/>
    <property type="match status" value="1"/>
</dbReference>
<organism evidence="1 2">
    <name type="scientific">Chitinophaga filiformis</name>
    <name type="common">Myxococcus filiformis</name>
    <name type="synonym">Flexibacter filiformis</name>
    <dbReference type="NCBI Taxonomy" id="104663"/>
    <lineage>
        <taxon>Bacteria</taxon>
        <taxon>Pseudomonadati</taxon>
        <taxon>Bacteroidota</taxon>
        <taxon>Chitinophagia</taxon>
        <taxon>Chitinophagales</taxon>
        <taxon>Chitinophagaceae</taxon>
        <taxon>Chitinophaga</taxon>
    </lineage>
</organism>
<name>A0A1G7YCK2_CHIFI</name>
<dbReference type="PANTHER" id="PTHR12993">
    <property type="entry name" value="N-ACETYLGLUCOSAMINYL-PHOSPHATIDYLINOSITOL DE-N-ACETYLASE-RELATED"/>
    <property type="match status" value="1"/>
</dbReference>
<dbReference type="GO" id="GO:0019213">
    <property type="term" value="F:deacetylase activity"/>
    <property type="evidence" value="ECO:0007669"/>
    <property type="project" value="InterPro"/>
</dbReference>
<dbReference type="GO" id="GO:0071793">
    <property type="term" value="P:bacillithiol biosynthetic process"/>
    <property type="evidence" value="ECO:0007669"/>
    <property type="project" value="InterPro"/>
</dbReference>
<dbReference type="InterPro" id="IPR003737">
    <property type="entry name" value="GlcNAc_PI_deacetylase-related"/>
</dbReference>
<dbReference type="STRING" id="104663.SAMN04488121_107300"/>
<reference evidence="1 2" key="1">
    <citation type="submission" date="2016-10" db="EMBL/GenBank/DDBJ databases">
        <authorList>
            <person name="de Groot N.N."/>
        </authorList>
    </citation>
    <scope>NUCLEOTIDE SEQUENCE [LARGE SCALE GENOMIC DNA]</scope>
    <source>
        <strain evidence="1 2">DSM 527</strain>
    </source>
</reference>
<sequence>MGADPKQDDEVNPYLCTPPKERIFPMKLDILAIAAHPDDVELACAGTLMVHAAQGMKVGVLDLTRGELGTRGTPETRAEEAAAAAKVMGLAVRDNLGLRDGFFRNDTEEQMKLIAAIRKYQPDIVLANAFEDRHPDHGRAARLIADSCFLAGLRKVETFEDGKLQAAWRPKQVFHFMQDRYERPDFVVDTSAVIERKKEAIKCYKTQFLAQGADNEPQTYISSNAFFESVINRDVTFGKIVGVSHAEGFKTSKVLGISSFKDVINNVT</sequence>
<dbReference type="NCBIfam" id="TIGR04001">
    <property type="entry name" value="thiol_BshB1"/>
    <property type="match status" value="1"/>
</dbReference>
<evidence type="ECO:0000313" key="1">
    <source>
        <dbReference type="EMBL" id="SDG94272.1"/>
    </source>
</evidence>
<dbReference type="EMBL" id="FNBN01000007">
    <property type="protein sequence ID" value="SDG94272.1"/>
    <property type="molecule type" value="Genomic_DNA"/>
</dbReference>